<accession>A0ABN3U5J0</accession>
<feature type="region of interest" description="Disordered" evidence="1">
    <location>
        <begin position="1"/>
        <end position="25"/>
    </location>
</feature>
<protein>
    <submittedName>
        <fullName evidence="2">Uncharacterized protein</fullName>
    </submittedName>
</protein>
<evidence type="ECO:0000313" key="2">
    <source>
        <dbReference type="EMBL" id="GAA2724466.1"/>
    </source>
</evidence>
<proteinExistence type="predicted"/>
<evidence type="ECO:0000256" key="1">
    <source>
        <dbReference type="SAM" id="MobiDB-lite"/>
    </source>
</evidence>
<organism evidence="2 3">
    <name type="scientific">Actinocorallia aurantiaca</name>
    <dbReference type="NCBI Taxonomy" id="46204"/>
    <lineage>
        <taxon>Bacteria</taxon>
        <taxon>Bacillati</taxon>
        <taxon>Actinomycetota</taxon>
        <taxon>Actinomycetes</taxon>
        <taxon>Streptosporangiales</taxon>
        <taxon>Thermomonosporaceae</taxon>
        <taxon>Actinocorallia</taxon>
    </lineage>
</organism>
<feature type="region of interest" description="Disordered" evidence="1">
    <location>
        <begin position="81"/>
        <end position="112"/>
    </location>
</feature>
<sequence length="112" mass="12137">MSGAVRDGAGRAPVRTGSGAVGVGGERAMRGEGWFVPTGAYVFDERRRESVRANGVWELFRRTAFTVTRLRVEGGRTSRVPPLACRAGSPGPRAGLNRMHRPPEVSSARLRF</sequence>
<dbReference type="Proteomes" id="UP001501842">
    <property type="component" value="Unassembled WGS sequence"/>
</dbReference>
<comment type="caution">
    <text evidence="2">The sequence shown here is derived from an EMBL/GenBank/DDBJ whole genome shotgun (WGS) entry which is preliminary data.</text>
</comment>
<gene>
    <name evidence="2" type="ORF">GCM10010439_22120</name>
</gene>
<name>A0ABN3U5J0_9ACTN</name>
<dbReference type="EMBL" id="BAAATZ010000007">
    <property type="protein sequence ID" value="GAA2724466.1"/>
    <property type="molecule type" value="Genomic_DNA"/>
</dbReference>
<reference evidence="2 3" key="1">
    <citation type="journal article" date="2019" name="Int. J. Syst. Evol. Microbiol.">
        <title>The Global Catalogue of Microorganisms (GCM) 10K type strain sequencing project: providing services to taxonomists for standard genome sequencing and annotation.</title>
        <authorList>
            <consortium name="The Broad Institute Genomics Platform"/>
            <consortium name="The Broad Institute Genome Sequencing Center for Infectious Disease"/>
            <person name="Wu L."/>
            <person name="Ma J."/>
        </authorList>
    </citation>
    <scope>NUCLEOTIDE SEQUENCE [LARGE SCALE GENOMIC DNA]</scope>
    <source>
        <strain evidence="2 3">JCM 8201</strain>
    </source>
</reference>
<keyword evidence="3" id="KW-1185">Reference proteome</keyword>
<evidence type="ECO:0000313" key="3">
    <source>
        <dbReference type="Proteomes" id="UP001501842"/>
    </source>
</evidence>